<evidence type="ECO:0000256" key="6">
    <source>
        <dbReference type="SAM" id="MobiDB-lite"/>
    </source>
</evidence>
<evidence type="ECO:0000313" key="8">
    <source>
        <dbReference type="EMBL" id="ETO29131.1"/>
    </source>
</evidence>
<evidence type="ECO:0000256" key="2">
    <source>
        <dbReference type="ARBA" id="ARBA00022853"/>
    </source>
</evidence>
<comment type="subcellular location">
    <subcellularLocation>
        <location evidence="1">Nucleus</location>
    </subcellularLocation>
</comment>
<feature type="compositionally biased region" description="Basic and acidic residues" evidence="6">
    <location>
        <begin position="33"/>
        <end position="49"/>
    </location>
</feature>
<dbReference type="Gene3D" id="1.10.274.30">
    <property type="entry name" value="MRG domain"/>
    <property type="match status" value="1"/>
</dbReference>
<evidence type="ECO:0000259" key="7">
    <source>
        <dbReference type="Pfam" id="PF05712"/>
    </source>
</evidence>
<dbReference type="GO" id="GO:0006355">
    <property type="term" value="P:regulation of DNA-templated transcription"/>
    <property type="evidence" value="ECO:0007669"/>
    <property type="project" value="InterPro"/>
</dbReference>
<proteinExistence type="predicted"/>
<dbReference type="PANTHER" id="PTHR10880">
    <property type="entry name" value="MORTALITY FACTOR 4-LIKE PROTEIN"/>
    <property type="match status" value="1"/>
</dbReference>
<sequence>MYVAITTETMKRSKNKRVQNKNGGENMKRRKRSLNEMEDHIQRDEESNRSKRSKSINCPTNNNQINFYNLQTNDRLKDKISCEQEETKAVCCKKNQSPIHIHIPEELKKRLIVDWENITKHQKVLVKTSTLKSFPKKKKGERSPNKYTFCIQYVKYVQLMKLPRENGQRVIDILDDYGQLWNKNETYFRVVKGLLHELRDYFDQALETTLLYKFERPLHHYVLRQYRHLAMSQIYGVEHLCRFFVKLPELLNSHELDHRIRAIVEDQIKQLITFRLKKTNYIRIYYSLKRQILKKEFEKYFVKTYQKPDDEYLRKVDNMELKFTQVQHCFYKILQFYQNIYYLMLFETNFEN</sequence>
<dbReference type="Proteomes" id="UP000023152">
    <property type="component" value="Unassembled WGS sequence"/>
</dbReference>
<dbReference type="GO" id="GO:0006325">
    <property type="term" value="P:chromatin organization"/>
    <property type="evidence" value="ECO:0007669"/>
    <property type="project" value="UniProtKB-KW"/>
</dbReference>
<dbReference type="GO" id="GO:0000123">
    <property type="term" value="C:histone acetyltransferase complex"/>
    <property type="evidence" value="ECO:0007669"/>
    <property type="project" value="TreeGrafter"/>
</dbReference>
<protein>
    <recommendedName>
        <fullName evidence="7">MRG domain-containing protein</fullName>
    </recommendedName>
</protein>
<dbReference type="InterPro" id="IPR026541">
    <property type="entry name" value="MRG_dom"/>
</dbReference>
<evidence type="ECO:0000313" key="9">
    <source>
        <dbReference type="Proteomes" id="UP000023152"/>
    </source>
</evidence>
<keyword evidence="2" id="KW-0156">Chromatin regulator</keyword>
<name>X6NSY5_RETFI</name>
<dbReference type="EMBL" id="ASPP01006237">
    <property type="protein sequence ID" value="ETO29131.1"/>
    <property type="molecule type" value="Genomic_DNA"/>
</dbReference>
<dbReference type="InterPro" id="IPR038217">
    <property type="entry name" value="MRG_C_sf"/>
</dbReference>
<evidence type="ECO:0000256" key="5">
    <source>
        <dbReference type="ARBA" id="ARBA00023242"/>
    </source>
</evidence>
<accession>X6NSY5</accession>
<feature type="region of interest" description="Disordered" evidence="6">
    <location>
        <begin position="1"/>
        <end position="62"/>
    </location>
</feature>
<dbReference type="OrthoDB" id="124855at2759"/>
<dbReference type="Pfam" id="PF05712">
    <property type="entry name" value="MRG"/>
    <property type="match status" value="2"/>
</dbReference>
<dbReference type="PANTHER" id="PTHR10880:SF15">
    <property type="entry name" value="MSL COMPLEX SUBUNIT 3"/>
    <property type="match status" value="1"/>
</dbReference>
<evidence type="ECO:0000256" key="4">
    <source>
        <dbReference type="ARBA" id="ARBA00023163"/>
    </source>
</evidence>
<evidence type="ECO:0000256" key="3">
    <source>
        <dbReference type="ARBA" id="ARBA00023015"/>
    </source>
</evidence>
<keyword evidence="9" id="KW-1185">Reference proteome</keyword>
<dbReference type="GO" id="GO:0005634">
    <property type="term" value="C:nucleus"/>
    <property type="evidence" value="ECO:0007669"/>
    <property type="project" value="UniProtKB-SubCell"/>
</dbReference>
<dbReference type="PROSITE" id="PS51640">
    <property type="entry name" value="MRG"/>
    <property type="match status" value="1"/>
</dbReference>
<reference evidence="8 9" key="1">
    <citation type="journal article" date="2013" name="Curr. Biol.">
        <title>The Genome of the Foraminiferan Reticulomyxa filosa.</title>
        <authorList>
            <person name="Glockner G."/>
            <person name="Hulsmann N."/>
            <person name="Schleicher M."/>
            <person name="Noegel A.A."/>
            <person name="Eichinger L."/>
            <person name="Gallinger C."/>
            <person name="Pawlowski J."/>
            <person name="Sierra R."/>
            <person name="Euteneuer U."/>
            <person name="Pillet L."/>
            <person name="Moustafa A."/>
            <person name="Platzer M."/>
            <person name="Groth M."/>
            <person name="Szafranski K."/>
            <person name="Schliwa M."/>
        </authorList>
    </citation>
    <scope>NUCLEOTIDE SEQUENCE [LARGE SCALE GENOMIC DNA]</scope>
</reference>
<evidence type="ECO:0000256" key="1">
    <source>
        <dbReference type="ARBA" id="ARBA00004123"/>
    </source>
</evidence>
<feature type="domain" description="MRG" evidence="7">
    <location>
        <begin position="92"/>
        <end position="124"/>
    </location>
</feature>
<gene>
    <name evidence="8" type="ORF">RFI_07996</name>
</gene>
<dbReference type="AlphaFoldDB" id="X6NSY5"/>
<organism evidence="8 9">
    <name type="scientific">Reticulomyxa filosa</name>
    <dbReference type="NCBI Taxonomy" id="46433"/>
    <lineage>
        <taxon>Eukaryota</taxon>
        <taxon>Sar</taxon>
        <taxon>Rhizaria</taxon>
        <taxon>Retaria</taxon>
        <taxon>Foraminifera</taxon>
        <taxon>Monothalamids</taxon>
        <taxon>Reticulomyxidae</taxon>
        <taxon>Reticulomyxa</taxon>
    </lineage>
</organism>
<feature type="domain" description="MRG" evidence="7">
    <location>
        <begin position="155"/>
        <end position="276"/>
    </location>
</feature>
<comment type="caution">
    <text evidence="8">The sequence shown here is derived from an EMBL/GenBank/DDBJ whole genome shotgun (WGS) entry which is preliminary data.</text>
</comment>
<dbReference type="InterPro" id="IPR008676">
    <property type="entry name" value="MRG"/>
</dbReference>
<keyword evidence="5" id="KW-0539">Nucleus</keyword>
<keyword evidence="4" id="KW-0804">Transcription</keyword>
<keyword evidence="3" id="KW-0805">Transcription regulation</keyword>